<gene>
    <name evidence="2" type="ORF">ALMOND_2B027111</name>
</gene>
<dbReference type="OMA" id="PMRKLSM"/>
<dbReference type="Proteomes" id="UP000327085">
    <property type="component" value="Chromosome 1"/>
</dbReference>
<feature type="chain" id="PRO_5022781379" evidence="1">
    <location>
        <begin position="22"/>
        <end position="106"/>
    </location>
</feature>
<name>A0A5E4F6C1_PRUDU</name>
<accession>A0A5E4F6C1</accession>
<reference evidence="3" key="1">
    <citation type="journal article" date="2020" name="Plant J.">
        <title>Transposons played a major role in the diversification between the closely related almond and peach genomes: results from the almond genome sequence.</title>
        <authorList>
            <person name="Alioto T."/>
            <person name="Alexiou K.G."/>
            <person name="Bardil A."/>
            <person name="Barteri F."/>
            <person name="Castanera R."/>
            <person name="Cruz F."/>
            <person name="Dhingra A."/>
            <person name="Duval H."/>
            <person name="Fernandez I Marti A."/>
            <person name="Frias L."/>
            <person name="Galan B."/>
            <person name="Garcia J.L."/>
            <person name="Howad W."/>
            <person name="Gomez-Garrido J."/>
            <person name="Gut M."/>
            <person name="Julca I."/>
            <person name="Morata J."/>
            <person name="Puigdomenech P."/>
            <person name="Ribeca P."/>
            <person name="Rubio Cabetas M.J."/>
            <person name="Vlasova A."/>
            <person name="Wirthensohn M."/>
            <person name="Garcia-Mas J."/>
            <person name="Gabaldon T."/>
            <person name="Casacuberta J.M."/>
            <person name="Arus P."/>
        </authorList>
    </citation>
    <scope>NUCLEOTIDE SEQUENCE [LARGE SCALE GENOMIC DNA]</scope>
    <source>
        <strain evidence="3">cv. Texas</strain>
    </source>
</reference>
<evidence type="ECO:0000256" key="1">
    <source>
        <dbReference type="SAM" id="SignalP"/>
    </source>
</evidence>
<dbReference type="Gramene" id="VVA22191">
    <property type="protein sequence ID" value="VVA22191"/>
    <property type="gene ID" value="Prudul26B027111"/>
</dbReference>
<evidence type="ECO:0000313" key="3">
    <source>
        <dbReference type="Proteomes" id="UP000327085"/>
    </source>
</evidence>
<sequence>MMKSLYIIILCFLIAVLYFSSHNISSSSLAFLPGRKPMRKLSMSLTNNKHVYQKLKVIDGKSETSTVEEIPVATKYANSNSDLDELIYHIDYHGVTTHPTPRHPKP</sequence>
<keyword evidence="1" id="KW-0732">Signal</keyword>
<feature type="signal peptide" evidence="1">
    <location>
        <begin position="1"/>
        <end position="21"/>
    </location>
</feature>
<organism evidence="2 3">
    <name type="scientific">Prunus dulcis</name>
    <name type="common">Almond</name>
    <name type="synonym">Amygdalus dulcis</name>
    <dbReference type="NCBI Taxonomy" id="3755"/>
    <lineage>
        <taxon>Eukaryota</taxon>
        <taxon>Viridiplantae</taxon>
        <taxon>Streptophyta</taxon>
        <taxon>Embryophyta</taxon>
        <taxon>Tracheophyta</taxon>
        <taxon>Spermatophyta</taxon>
        <taxon>Magnoliopsida</taxon>
        <taxon>eudicotyledons</taxon>
        <taxon>Gunneridae</taxon>
        <taxon>Pentapetalae</taxon>
        <taxon>rosids</taxon>
        <taxon>fabids</taxon>
        <taxon>Rosales</taxon>
        <taxon>Rosaceae</taxon>
        <taxon>Amygdaloideae</taxon>
        <taxon>Amygdaleae</taxon>
        <taxon>Prunus</taxon>
    </lineage>
</organism>
<dbReference type="EMBL" id="CABIKO010000059">
    <property type="protein sequence ID" value="VVA22191.1"/>
    <property type="molecule type" value="Genomic_DNA"/>
</dbReference>
<dbReference type="InParanoid" id="A0A5E4F6C1"/>
<proteinExistence type="predicted"/>
<protein>
    <submittedName>
        <fullName evidence="2">PREDICTED: LOC110600174 isoform X2</fullName>
    </submittedName>
</protein>
<dbReference type="AlphaFoldDB" id="A0A5E4F6C1"/>
<evidence type="ECO:0000313" key="2">
    <source>
        <dbReference type="EMBL" id="VVA22191.1"/>
    </source>
</evidence>